<dbReference type="OrthoDB" id="8922241at2759"/>
<organism evidence="1 2">
    <name type="scientific">Ganoderma sinense ZZ0214-1</name>
    <dbReference type="NCBI Taxonomy" id="1077348"/>
    <lineage>
        <taxon>Eukaryota</taxon>
        <taxon>Fungi</taxon>
        <taxon>Dikarya</taxon>
        <taxon>Basidiomycota</taxon>
        <taxon>Agaricomycotina</taxon>
        <taxon>Agaricomycetes</taxon>
        <taxon>Polyporales</taxon>
        <taxon>Polyporaceae</taxon>
        <taxon>Ganoderma</taxon>
    </lineage>
</organism>
<sequence>MNPSASSFVYTATDPCSSTSTVSHCASAQSYYPFVEYTPSVYEDSSSESSARDWTIERIGCSDTYRALFEAFFKAEAASTISMQSPPSYDPQSSFVHHPTEAAQAHAQHLDVLWSYPCASTSSQSNIPPVFNLAPRETAASPASLDLMYPPSDDDYVPEECYSVAGMSQCSHSAAQPWFPPSPSSSPEPWPETSTCVVTVSPQRSVPAHTRHSPASLALESSLPDPVSQDLIYPSTYYRYGLSDDYSTYLRVPNRRAPAAAQPVAAHPPLPIPPLPHCRPDLPASNAWQCPHCPYVQRNRRSPDLKRHIKTHTRGADGADWVCCGVPVLNAIELGVPATIVREARVFELDGVLMIGGCRKAFSRRDALSRHLQRERGKCFGDALSLHQRGNRESC</sequence>
<dbReference type="Proteomes" id="UP000230002">
    <property type="component" value="Unassembled WGS sequence"/>
</dbReference>
<dbReference type="AlphaFoldDB" id="A0A2G8RND3"/>
<proteinExistence type="predicted"/>
<evidence type="ECO:0000313" key="1">
    <source>
        <dbReference type="EMBL" id="PIL23011.1"/>
    </source>
</evidence>
<keyword evidence="2" id="KW-1185">Reference proteome</keyword>
<dbReference type="EMBL" id="AYKW01000068">
    <property type="protein sequence ID" value="PIL23011.1"/>
    <property type="molecule type" value="Genomic_DNA"/>
</dbReference>
<accession>A0A2G8RND3</accession>
<evidence type="ECO:0000313" key="2">
    <source>
        <dbReference type="Proteomes" id="UP000230002"/>
    </source>
</evidence>
<protein>
    <submittedName>
        <fullName evidence="1">Uncharacterized protein</fullName>
    </submittedName>
</protein>
<reference evidence="1 2" key="1">
    <citation type="journal article" date="2015" name="Sci. Rep.">
        <title>Chromosome-level genome map provides insights into diverse defense mechanisms in the medicinal fungus Ganoderma sinense.</title>
        <authorList>
            <person name="Zhu Y."/>
            <person name="Xu J."/>
            <person name="Sun C."/>
            <person name="Zhou S."/>
            <person name="Xu H."/>
            <person name="Nelson D.R."/>
            <person name="Qian J."/>
            <person name="Song J."/>
            <person name="Luo H."/>
            <person name="Xiang L."/>
            <person name="Li Y."/>
            <person name="Xu Z."/>
            <person name="Ji A."/>
            <person name="Wang L."/>
            <person name="Lu S."/>
            <person name="Hayward A."/>
            <person name="Sun W."/>
            <person name="Li X."/>
            <person name="Schwartz D.C."/>
            <person name="Wang Y."/>
            <person name="Chen S."/>
        </authorList>
    </citation>
    <scope>NUCLEOTIDE SEQUENCE [LARGE SCALE GENOMIC DNA]</scope>
    <source>
        <strain evidence="1 2">ZZ0214-1</strain>
    </source>
</reference>
<gene>
    <name evidence="1" type="ORF">GSI_14318</name>
</gene>
<name>A0A2G8RND3_9APHY</name>
<comment type="caution">
    <text evidence="1">The sequence shown here is derived from an EMBL/GenBank/DDBJ whole genome shotgun (WGS) entry which is preliminary data.</text>
</comment>